<feature type="signal peptide" evidence="1">
    <location>
        <begin position="1"/>
        <end position="25"/>
    </location>
</feature>
<protein>
    <recommendedName>
        <fullName evidence="4">CU044_5270 family protein</fullName>
    </recommendedName>
</protein>
<dbReference type="Proteomes" id="UP001597097">
    <property type="component" value="Unassembled WGS sequence"/>
</dbReference>
<evidence type="ECO:0008006" key="4">
    <source>
        <dbReference type="Google" id="ProtNLM"/>
    </source>
</evidence>
<reference evidence="3" key="1">
    <citation type="journal article" date="2019" name="Int. J. Syst. Evol. Microbiol.">
        <title>The Global Catalogue of Microorganisms (GCM) 10K type strain sequencing project: providing services to taxonomists for standard genome sequencing and annotation.</title>
        <authorList>
            <consortium name="The Broad Institute Genomics Platform"/>
            <consortium name="The Broad Institute Genome Sequencing Center for Infectious Disease"/>
            <person name="Wu L."/>
            <person name="Ma J."/>
        </authorList>
    </citation>
    <scope>NUCLEOTIDE SEQUENCE [LARGE SCALE GENOMIC DNA]</scope>
    <source>
        <strain evidence="3">CGMCC 1.15399</strain>
    </source>
</reference>
<dbReference type="EMBL" id="JBHUCM010000005">
    <property type="protein sequence ID" value="MFD1536080.1"/>
    <property type="molecule type" value="Genomic_DNA"/>
</dbReference>
<proteinExistence type="predicted"/>
<comment type="caution">
    <text evidence="2">The sequence shown here is derived from an EMBL/GenBank/DDBJ whole genome shotgun (WGS) entry which is preliminary data.</text>
</comment>
<evidence type="ECO:0000313" key="3">
    <source>
        <dbReference type="Proteomes" id="UP001597097"/>
    </source>
</evidence>
<keyword evidence="1" id="KW-0732">Signal</keyword>
<evidence type="ECO:0000256" key="1">
    <source>
        <dbReference type="SAM" id="SignalP"/>
    </source>
</evidence>
<dbReference type="RefSeq" id="WP_219533917.1">
    <property type="nucleotide sequence ID" value="NZ_JAHKRM010000019.1"/>
</dbReference>
<organism evidence="2 3">
    <name type="scientific">Nonomuraea guangzhouensis</name>
    <dbReference type="NCBI Taxonomy" id="1291555"/>
    <lineage>
        <taxon>Bacteria</taxon>
        <taxon>Bacillati</taxon>
        <taxon>Actinomycetota</taxon>
        <taxon>Actinomycetes</taxon>
        <taxon>Streptosporangiales</taxon>
        <taxon>Streptosporangiaceae</taxon>
        <taxon>Nonomuraea</taxon>
    </lineage>
</organism>
<name>A0ABW4G038_9ACTN</name>
<evidence type="ECO:0000313" key="2">
    <source>
        <dbReference type="EMBL" id="MFD1536080.1"/>
    </source>
</evidence>
<sequence length="304" mass="32977">MKLVTTPIRAMIAVGTGLTAVSAIALLSPPAAPGLLDAPDLRLTATVTTPAEGAYWHTRTLWKTTHPRQLGSGSNRYWVEEQRLDELWTSRDGKAWIGFRTLGTRPKSAADEKAWRRDGSPAKWSRTADGRTVDLSTKPDKGRVRAVKGPGTFFLDGQQLTFEEVQKLPADPSGLKTWLGKAARVSRVPEDRVEENVRGALPTLLSDLPAPKEVRTAAYQALLTMPGVRSLGTAKDSLGRTGVKVSIDEDSVVTELIVDPDEMVLLAQNQTTTLNGKPFPNKTYTKTLFQAGWTDAAPSVPALP</sequence>
<feature type="chain" id="PRO_5046912304" description="CU044_5270 family protein" evidence="1">
    <location>
        <begin position="26"/>
        <end position="304"/>
    </location>
</feature>
<keyword evidence="3" id="KW-1185">Reference proteome</keyword>
<gene>
    <name evidence="2" type="ORF">ACFSJ0_03480</name>
</gene>
<accession>A0ABW4G038</accession>